<feature type="transmembrane region" description="Helical" evidence="3">
    <location>
        <begin position="113"/>
        <end position="133"/>
    </location>
</feature>
<feature type="transmembrane region" description="Helical" evidence="3">
    <location>
        <begin position="283"/>
        <end position="303"/>
    </location>
</feature>
<dbReference type="EMBL" id="ML213610">
    <property type="protein sequence ID" value="TFK37091.1"/>
    <property type="molecule type" value="Genomic_DNA"/>
</dbReference>
<evidence type="ECO:0000256" key="2">
    <source>
        <dbReference type="ARBA" id="ARBA00006727"/>
    </source>
</evidence>
<keyword evidence="5" id="KW-1185">Reference proteome</keyword>
<organism evidence="4 5">
    <name type="scientific">Crucibulum laeve</name>
    <dbReference type="NCBI Taxonomy" id="68775"/>
    <lineage>
        <taxon>Eukaryota</taxon>
        <taxon>Fungi</taxon>
        <taxon>Dikarya</taxon>
        <taxon>Basidiomycota</taxon>
        <taxon>Agaricomycotina</taxon>
        <taxon>Agaricomycetes</taxon>
        <taxon>Agaricomycetidae</taxon>
        <taxon>Agaricales</taxon>
        <taxon>Agaricineae</taxon>
        <taxon>Nidulariaceae</taxon>
        <taxon>Crucibulum</taxon>
    </lineage>
</organism>
<dbReference type="Gene3D" id="1.20.1250.20">
    <property type="entry name" value="MFS general substrate transporter like domains"/>
    <property type="match status" value="2"/>
</dbReference>
<dbReference type="SUPFAM" id="SSF103473">
    <property type="entry name" value="MFS general substrate transporter"/>
    <property type="match status" value="1"/>
</dbReference>
<dbReference type="AlphaFoldDB" id="A0A5C3M7G7"/>
<feature type="transmembrane region" description="Helical" evidence="3">
    <location>
        <begin position="82"/>
        <end position="101"/>
    </location>
</feature>
<keyword evidence="3" id="KW-1133">Transmembrane helix</keyword>
<dbReference type="PANTHER" id="PTHR11360">
    <property type="entry name" value="MONOCARBOXYLATE TRANSPORTER"/>
    <property type="match status" value="1"/>
</dbReference>
<feature type="transmembrane region" description="Helical" evidence="3">
    <location>
        <begin position="177"/>
        <end position="197"/>
    </location>
</feature>
<dbReference type="PANTHER" id="PTHR11360:SF234">
    <property type="entry name" value="MFS-TYPE TRANSPORTER DBAD-RELATED"/>
    <property type="match status" value="1"/>
</dbReference>
<protein>
    <submittedName>
        <fullName evidence="4">Major facilitator superfamily domain-containing protein</fullName>
    </submittedName>
</protein>
<dbReference type="InterPro" id="IPR011701">
    <property type="entry name" value="MFS"/>
</dbReference>
<feature type="transmembrane region" description="Helical" evidence="3">
    <location>
        <begin position="309"/>
        <end position="331"/>
    </location>
</feature>
<feature type="transmembrane region" description="Helical" evidence="3">
    <location>
        <begin position="145"/>
        <end position="165"/>
    </location>
</feature>
<dbReference type="GO" id="GO:0022857">
    <property type="term" value="F:transmembrane transporter activity"/>
    <property type="evidence" value="ECO:0007669"/>
    <property type="project" value="InterPro"/>
</dbReference>
<feature type="transmembrane region" description="Helical" evidence="3">
    <location>
        <begin position="12"/>
        <end position="36"/>
    </location>
</feature>
<evidence type="ECO:0000313" key="5">
    <source>
        <dbReference type="Proteomes" id="UP000308652"/>
    </source>
</evidence>
<dbReference type="Proteomes" id="UP000308652">
    <property type="component" value="Unassembled WGS sequence"/>
</dbReference>
<dbReference type="InterPro" id="IPR050327">
    <property type="entry name" value="Proton-linked_MCT"/>
</dbReference>
<feature type="transmembrane region" description="Helical" evidence="3">
    <location>
        <begin position="258"/>
        <end position="276"/>
    </location>
</feature>
<feature type="transmembrane region" description="Helical" evidence="3">
    <location>
        <begin position="56"/>
        <end position="75"/>
    </location>
</feature>
<proteinExistence type="inferred from homology"/>
<dbReference type="InterPro" id="IPR036259">
    <property type="entry name" value="MFS_trans_sf"/>
</dbReference>
<reference evidence="4 5" key="1">
    <citation type="journal article" date="2019" name="Nat. Ecol. Evol.">
        <title>Megaphylogeny resolves global patterns of mushroom evolution.</title>
        <authorList>
            <person name="Varga T."/>
            <person name="Krizsan K."/>
            <person name="Foldi C."/>
            <person name="Dima B."/>
            <person name="Sanchez-Garcia M."/>
            <person name="Sanchez-Ramirez S."/>
            <person name="Szollosi G.J."/>
            <person name="Szarkandi J.G."/>
            <person name="Papp V."/>
            <person name="Albert L."/>
            <person name="Andreopoulos W."/>
            <person name="Angelini C."/>
            <person name="Antonin V."/>
            <person name="Barry K.W."/>
            <person name="Bougher N.L."/>
            <person name="Buchanan P."/>
            <person name="Buyck B."/>
            <person name="Bense V."/>
            <person name="Catcheside P."/>
            <person name="Chovatia M."/>
            <person name="Cooper J."/>
            <person name="Damon W."/>
            <person name="Desjardin D."/>
            <person name="Finy P."/>
            <person name="Geml J."/>
            <person name="Haridas S."/>
            <person name="Hughes K."/>
            <person name="Justo A."/>
            <person name="Karasinski D."/>
            <person name="Kautmanova I."/>
            <person name="Kiss B."/>
            <person name="Kocsube S."/>
            <person name="Kotiranta H."/>
            <person name="LaButti K.M."/>
            <person name="Lechner B.E."/>
            <person name="Liimatainen K."/>
            <person name="Lipzen A."/>
            <person name="Lukacs Z."/>
            <person name="Mihaltcheva S."/>
            <person name="Morgado L.N."/>
            <person name="Niskanen T."/>
            <person name="Noordeloos M.E."/>
            <person name="Ohm R.A."/>
            <person name="Ortiz-Santana B."/>
            <person name="Ovrebo C."/>
            <person name="Racz N."/>
            <person name="Riley R."/>
            <person name="Savchenko A."/>
            <person name="Shiryaev A."/>
            <person name="Soop K."/>
            <person name="Spirin V."/>
            <person name="Szebenyi C."/>
            <person name="Tomsovsky M."/>
            <person name="Tulloss R.E."/>
            <person name="Uehling J."/>
            <person name="Grigoriev I.V."/>
            <person name="Vagvolgyi C."/>
            <person name="Papp T."/>
            <person name="Martin F.M."/>
            <person name="Miettinen O."/>
            <person name="Hibbett D.S."/>
            <person name="Nagy L.G."/>
        </authorList>
    </citation>
    <scope>NUCLEOTIDE SEQUENCE [LARGE SCALE GENOMIC DNA]</scope>
    <source>
        <strain evidence="4 5">CBS 166.37</strain>
    </source>
</reference>
<comment type="subcellular location">
    <subcellularLocation>
        <location evidence="1">Membrane</location>
        <topology evidence="1">Multi-pass membrane protein</topology>
    </subcellularLocation>
</comment>
<keyword evidence="3" id="KW-0812">Transmembrane</keyword>
<sequence length="410" mass="44414">MPPTPLEFPEGGLRGWLTVIGGALITFCTFGVVQSFGVYQDYYTRVSLNEHTPSQISWIGSVQVFFVFAIGLPAGRLFDAGYFHHCVISGSLLYTFSIFMLSLVKPHHYYQNFLAQGVGMGIGMGLMFLPSLTVTTHYFRLKRSLAMGIVIAGSSIGGCVYPILLNNVFQTSAGFAWGVRAVAFLDMGMLLIGNLLMRTRLPPKKYQGNEGSRILKEVVTDVPYLIFMLGAFLLFWGIFVPFFYLQLYAAKHGVSPSFTKYSITIMNAASIFGRTVPNFLADYYVIIISGTVSAGLIFAMFGATSAGGVAAFGIFYGFFSGGVVSVVTPAASRFVTHADLSDLGIRIGLLSFTLAFSLLTGNPIAGTLLSPPAYKWSHPLIFAAVVVFAGALCNVLVWKAVAKRKGTKLI</sequence>
<accession>A0A5C3M7G7</accession>
<dbReference type="STRING" id="68775.A0A5C3M7G7"/>
<gene>
    <name evidence="4" type="ORF">BDQ12DRAFT_699279</name>
</gene>
<dbReference type="GO" id="GO:0016020">
    <property type="term" value="C:membrane"/>
    <property type="evidence" value="ECO:0007669"/>
    <property type="project" value="UniProtKB-SubCell"/>
</dbReference>
<evidence type="ECO:0000313" key="4">
    <source>
        <dbReference type="EMBL" id="TFK37091.1"/>
    </source>
</evidence>
<feature type="transmembrane region" description="Helical" evidence="3">
    <location>
        <begin position="380"/>
        <end position="401"/>
    </location>
</feature>
<feature type="transmembrane region" description="Helical" evidence="3">
    <location>
        <begin position="343"/>
        <end position="360"/>
    </location>
</feature>
<name>A0A5C3M7G7_9AGAR</name>
<dbReference type="OrthoDB" id="6499973at2759"/>
<dbReference type="Pfam" id="PF07690">
    <property type="entry name" value="MFS_1"/>
    <property type="match status" value="1"/>
</dbReference>
<evidence type="ECO:0000256" key="3">
    <source>
        <dbReference type="SAM" id="Phobius"/>
    </source>
</evidence>
<evidence type="ECO:0000256" key="1">
    <source>
        <dbReference type="ARBA" id="ARBA00004141"/>
    </source>
</evidence>
<feature type="transmembrane region" description="Helical" evidence="3">
    <location>
        <begin position="222"/>
        <end position="246"/>
    </location>
</feature>
<comment type="similarity">
    <text evidence="2">Belongs to the major facilitator superfamily. Monocarboxylate porter (TC 2.A.1.13) family.</text>
</comment>
<keyword evidence="3" id="KW-0472">Membrane</keyword>